<keyword evidence="3" id="KW-1185">Reference proteome</keyword>
<sequence>MDESKLQTGVIKVGGMVTQHDADKVLRALHEVWGVRGAHISLNDSEAIFSYDEKAASYHDFQQAIADIGFKIDQKEGSRDIKS</sequence>
<feature type="domain" description="HMA" evidence="1">
    <location>
        <begin position="7"/>
        <end position="73"/>
    </location>
</feature>
<evidence type="ECO:0000259" key="1">
    <source>
        <dbReference type="PROSITE" id="PS50846"/>
    </source>
</evidence>
<dbReference type="Gene3D" id="3.30.70.100">
    <property type="match status" value="1"/>
</dbReference>
<evidence type="ECO:0000313" key="2">
    <source>
        <dbReference type="EMBL" id="MFC3885148.1"/>
    </source>
</evidence>
<dbReference type="RefSeq" id="WP_377917271.1">
    <property type="nucleotide sequence ID" value="NZ_JBHRZT010000068.1"/>
</dbReference>
<dbReference type="PROSITE" id="PS50846">
    <property type="entry name" value="HMA_2"/>
    <property type="match status" value="1"/>
</dbReference>
<dbReference type="SUPFAM" id="SSF55008">
    <property type="entry name" value="HMA, heavy metal-associated domain"/>
    <property type="match status" value="1"/>
</dbReference>
<name>A0ABV8B492_9BACI</name>
<protein>
    <submittedName>
        <fullName evidence="2">Heavy-metal-associated domain-containing protein</fullName>
    </submittedName>
</protein>
<dbReference type="Proteomes" id="UP001595752">
    <property type="component" value="Unassembled WGS sequence"/>
</dbReference>
<evidence type="ECO:0000313" key="3">
    <source>
        <dbReference type="Proteomes" id="UP001595752"/>
    </source>
</evidence>
<dbReference type="InterPro" id="IPR006121">
    <property type="entry name" value="HMA_dom"/>
</dbReference>
<dbReference type="CDD" id="cd00371">
    <property type="entry name" value="HMA"/>
    <property type="match status" value="1"/>
</dbReference>
<gene>
    <name evidence="2" type="ORF">ACFOU2_17405</name>
</gene>
<organism evidence="2 3">
    <name type="scientific">Bacillus songklensis</name>
    <dbReference type="NCBI Taxonomy" id="1069116"/>
    <lineage>
        <taxon>Bacteria</taxon>
        <taxon>Bacillati</taxon>
        <taxon>Bacillota</taxon>
        <taxon>Bacilli</taxon>
        <taxon>Bacillales</taxon>
        <taxon>Bacillaceae</taxon>
        <taxon>Bacillus</taxon>
    </lineage>
</organism>
<dbReference type="InterPro" id="IPR036163">
    <property type="entry name" value="HMA_dom_sf"/>
</dbReference>
<comment type="caution">
    <text evidence="2">The sequence shown here is derived from an EMBL/GenBank/DDBJ whole genome shotgun (WGS) entry which is preliminary data.</text>
</comment>
<proteinExistence type="predicted"/>
<reference evidence="3" key="1">
    <citation type="journal article" date="2019" name="Int. J. Syst. Evol. Microbiol.">
        <title>The Global Catalogue of Microorganisms (GCM) 10K type strain sequencing project: providing services to taxonomists for standard genome sequencing and annotation.</title>
        <authorList>
            <consortium name="The Broad Institute Genomics Platform"/>
            <consortium name="The Broad Institute Genome Sequencing Center for Infectious Disease"/>
            <person name="Wu L."/>
            <person name="Ma J."/>
        </authorList>
    </citation>
    <scope>NUCLEOTIDE SEQUENCE [LARGE SCALE GENOMIC DNA]</scope>
    <source>
        <strain evidence="3">CCUG 61889</strain>
    </source>
</reference>
<dbReference type="EMBL" id="JBHRZT010000068">
    <property type="protein sequence ID" value="MFC3885148.1"/>
    <property type="molecule type" value="Genomic_DNA"/>
</dbReference>
<accession>A0ABV8B492</accession>